<dbReference type="SUPFAM" id="SSF103473">
    <property type="entry name" value="MFS general substrate transporter"/>
    <property type="match status" value="1"/>
</dbReference>
<dbReference type="PANTHER" id="PTHR23503:SF8">
    <property type="entry name" value="FACILITATED GLUCOSE TRANSPORTER PROTEIN 1"/>
    <property type="match status" value="1"/>
</dbReference>
<comment type="similarity">
    <text evidence="2">Belongs to the major facilitator superfamily. Sugar transporter (TC 2.A.1.1) family.</text>
</comment>
<feature type="transmembrane region" description="Helical" evidence="7">
    <location>
        <begin position="309"/>
        <end position="332"/>
    </location>
</feature>
<keyword evidence="5 7" id="KW-1133">Transmembrane helix</keyword>
<reference evidence="9" key="1">
    <citation type="submission" date="2021-06" db="EMBL/GenBank/DDBJ databases">
        <authorList>
            <person name="Kallberg Y."/>
            <person name="Tangrot J."/>
            <person name="Rosling A."/>
        </authorList>
    </citation>
    <scope>NUCLEOTIDE SEQUENCE</scope>
    <source>
        <strain evidence="9">FL130A</strain>
    </source>
</reference>
<dbReference type="InterPro" id="IPR005828">
    <property type="entry name" value="MFS_sugar_transport-like"/>
</dbReference>
<dbReference type="InterPro" id="IPR020846">
    <property type="entry name" value="MFS_dom"/>
</dbReference>
<feature type="transmembrane region" description="Helical" evidence="7">
    <location>
        <begin position="373"/>
        <end position="394"/>
    </location>
</feature>
<keyword evidence="3" id="KW-0813">Transport</keyword>
<evidence type="ECO:0000259" key="8">
    <source>
        <dbReference type="PROSITE" id="PS50850"/>
    </source>
</evidence>
<comment type="subcellular location">
    <subcellularLocation>
        <location evidence="1">Membrane</location>
        <topology evidence="1">Multi-pass membrane protein</topology>
    </subcellularLocation>
</comment>
<feature type="transmembrane region" description="Helical" evidence="7">
    <location>
        <begin position="151"/>
        <end position="173"/>
    </location>
</feature>
<sequence length="502" mass="54604">MDNESPTLYIYFAAFVAALGSFHYGFHIGELNSPQKVISCEVPPPELYDSSFPPCIKMTPTQYALITSIFNLGGLLGSLLASRIADSKGRKWALLFNNIFLILGSLLMGTAVTYFSLVVGRVLAGIGSGVIVVVVPMYLSEISTPEYRGTFGVMNQLGIVTGILFSQVEGLYLSTVPGWRLILMTGAIIGLLQVILLGFVVESPRYLVTLPNGYTAGKKSLQKLRGTLNVESELNSWKQVAAEEGLEGLISRNEDDDSEVDPSSVVMDNESRNNLETPAVVFHARNRDHTVHDNINVLNFISNPHYRPALIVILLLQLTQQFSGINGVIFYSTTILSEVMPDKSDLVTVYISIVNTMMTIVSAILIDKAGRRILLLLSISSMSIASAVLGFSIIQNYPILSALSIITFVASFAIGLGPIPFLIAPEIVDTHAAATASGLGMTVNWISNFIVSFLFLGAKEVLGGSVFYFFTGVLIAAFFLVRLYMPETKGKTVEEIWKSGQQ</sequence>
<feature type="transmembrane region" description="Helical" evidence="7">
    <location>
        <begin position="400"/>
        <end position="424"/>
    </location>
</feature>
<evidence type="ECO:0000256" key="7">
    <source>
        <dbReference type="SAM" id="Phobius"/>
    </source>
</evidence>
<accession>A0A9N9AN61</accession>
<evidence type="ECO:0000256" key="3">
    <source>
        <dbReference type="ARBA" id="ARBA00022448"/>
    </source>
</evidence>
<dbReference type="InterPro" id="IPR036259">
    <property type="entry name" value="MFS_trans_sf"/>
</dbReference>
<dbReference type="AlphaFoldDB" id="A0A9N9AN61"/>
<dbReference type="PRINTS" id="PR00171">
    <property type="entry name" value="SUGRTRNSPORT"/>
</dbReference>
<dbReference type="InterPro" id="IPR005829">
    <property type="entry name" value="Sugar_transporter_CS"/>
</dbReference>
<feature type="transmembrane region" description="Helical" evidence="7">
    <location>
        <begin position="436"/>
        <end position="456"/>
    </location>
</feature>
<name>A0A9N9AN61_9GLOM</name>
<feature type="transmembrane region" description="Helical" evidence="7">
    <location>
        <begin position="347"/>
        <end position="366"/>
    </location>
</feature>
<dbReference type="PROSITE" id="PS00216">
    <property type="entry name" value="SUGAR_TRANSPORT_1"/>
    <property type="match status" value="1"/>
</dbReference>
<feature type="transmembrane region" description="Helical" evidence="7">
    <location>
        <begin position="63"/>
        <end position="82"/>
    </location>
</feature>
<dbReference type="PROSITE" id="PS50850">
    <property type="entry name" value="MFS"/>
    <property type="match status" value="1"/>
</dbReference>
<gene>
    <name evidence="9" type="ORF">ALEPTO_LOCUS5307</name>
</gene>
<dbReference type="PANTHER" id="PTHR23503">
    <property type="entry name" value="SOLUTE CARRIER FAMILY 2"/>
    <property type="match status" value="1"/>
</dbReference>
<keyword evidence="4 7" id="KW-0812">Transmembrane</keyword>
<feature type="transmembrane region" description="Helical" evidence="7">
    <location>
        <begin position="462"/>
        <end position="481"/>
    </location>
</feature>
<feature type="transmembrane region" description="Helical" evidence="7">
    <location>
        <begin position="179"/>
        <end position="201"/>
    </location>
</feature>
<dbReference type="Proteomes" id="UP000789508">
    <property type="component" value="Unassembled WGS sequence"/>
</dbReference>
<feature type="domain" description="Major facilitator superfamily (MFS) profile" evidence="8">
    <location>
        <begin position="13"/>
        <end position="489"/>
    </location>
</feature>
<dbReference type="InterPro" id="IPR045263">
    <property type="entry name" value="GLUT"/>
</dbReference>
<evidence type="ECO:0000256" key="4">
    <source>
        <dbReference type="ARBA" id="ARBA00022692"/>
    </source>
</evidence>
<dbReference type="Gene3D" id="1.20.1250.20">
    <property type="entry name" value="MFS general substrate transporter like domains"/>
    <property type="match status" value="1"/>
</dbReference>
<dbReference type="EMBL" id="CAJVPS010001460">
    <property type="protein sequence ID" value="CAG8538882.1"/>
    <property type="molecule type" value="Genomic_DNA"/>
</dbReference>
<organism evidence="9 10">
    <name type="scientific">Ambispora leptoticha</name>
    <dbReference type="NCBI Taxonomy" id="144679"/>
    <lineage>
        <taxon>Eukaryota</taxon>
        <taxon>Fungi</taxon>
        <taxon>Fungi incertae sedis</taxon>
        <taxon>Mucoromycota</taxon>
        <taxon>Glomeromycotina</taxon>
        <taxon>Glomeromycetes</taxon>
        <taxon>Archaeosporales</taxon>
        <taxon>Ambisporaceae</taxon>
        <taxon>Ambispora</taxon>
    </lineage>
</organism>
<dbReference type="PROSITE" id="PS00217">
    <property type="entry name" value="SUGAR_TRANSPORT_2"/>
    <property type="match status" value="1"/>
</dbReference>
<evidence type="ECO:0000256" key="2">
    <source>
        <dbReference type="ARBA" id="ARBA00010992"/>
    </source>
</evidence>
<evidence type="ECO:0000256" key="5">
    <source>
        <dbReference type="ARBA" id="ARBA00022989"/>
    </source>
</evidence>
<proteinExistence type="inferred from homology"/>
<dbReference type="Pfam" id="PF00083">
    <property type="entry name" value="Sugar_tr"/>
    <property type="match status" value="2"/>
</dbReference>
<evidence type="ECO:0000313" key="9">
    <source>
        <dbReference type="EMBL" id="CAG8538882.1"/>
    </source>
</evidence>
<keyword evidence="10" id="KW-1185">Reference proteome</keyword>
<feature type="transmembrane region" description="Helical" evidence="7">
    <location>
        <begin position="94"/>
        <end position="116"/>
    </location>
</feature>
<dbReference type="InterPro" id="IPR003663">
    <property type="entry name" value="Sugar/inositol_transpt"/>
</dbReference>
<protein>
    <submittedName>
        <fullName evidence="9">7709_t:CDS:1</fullName>
    </submittedName>
</protein>
<comment type="caution">
    <text evidence="9">The sequence shown here is derived from an EMBL/GenBank/DDBJ whole genome shotgun (WGS) entry which is preliminary data.</text>
</comment>
<dbReference type="GO" id="GO:0016020">
    <property type="term" value="C:membrane"/>
    <property type="evidence" value="ECO:0007669"/>
    <property type="project" value="UniProtKB-SubCell"/>
</dbReference>
<evidence type="ECO:0000256" key="1">
    <source>
        <dbReference type="ARBA" id="ARBA00004141"/>
    </source>
</evidence>
<feature type="transmembrane region" description="Helical" evidence="7">
    <location>
        <begin position="7"/>
        <end position="26"/>
    </location>
</feature>
<dbReference type="GO" id="GO:0015149">
    <property type="term" value="F:hexose transmembrane transporter activity"/>
    <property type="evidence" value="ECO:0007669"/>
    <property type="project" value="TreeGrafter"/>
</dbReference>
<evidence type="ECO:0000256" key="6">
    <source>
        <dbReference type="ARBA" id="ARBA00023136"/>
    </source>
</evidence>
<feature type="transmembrane region" description="Helical" evidence="7">
    <location>
        <begin position="122"/>
        <end position="139"/>
    </location>
</feature>
<keyword evidence="6 7" id="KW-0472">Membrane</keyword>
<evidence type="ECO:0000313" key="10">
    <source>
        <dbReference type="Proteomes" id="UP000789508"/>
    </source>
</evidence>
<dbReference type="OrthoDB" id="4540492at2759"/>